<keyword evidence="7" id="KW-0406">Ion transport</keyword>
<comment type="similarity">
    <text evidence="2">Belongs to the TrkH potassium transport family.</text>
</comment>
<feature type="transmembrane region" description="Helical" evidence="9">
    <location>
        <begin position="175"/>
        <end position="200"/>
    </location>
</feature>
<reference evidence="10" key="1">
    <citation type="journal article" date="2014" name="Front. Microbiol.">
        <title>High frequency of phylogenetically diverse reductive dehalogenase-homologous genes in deep subseafloor sedimentary metagenomes.</title>
        <authorList>
            <person name="Kawai M."/>
            <person name="Futagami T."/>
            <person name="Toyoda A."/>
            <person name="Takaki Y."/>
            <person name="Nishi S."/>
            <person name="Hori S."/>
            <person name="Arai W."/>
            <person name="Tsubouchi T."/>
            <person name="Morono Y."/>
            <person name="Uchiyama I."/>
            <person name="Ito T."/>
            <person name="Fujiyama A."/>
            <person name="Inagaki F."/>
            <person name="Takami H."/>
        </authorList>
    </citation>
    <scope>NUCLEOTIDE SEQUENCE</scope>
    <source>
        <strain evidence="10">Expedition CK06-06</strain>
    </source>
</reference>
<evidence type="ECO:0000256" key="1">
    <source>
        <dbReference type="ARBA" id="ARBA00004651"/>
    </source>
</evidence>
<keyword evidence="8 9" id="KW-0472">Membrane</keyword>
<keyword evidence="5 9" id="KW-0812">Transmembrane</keyword>
<evidence type="ECO:0000256" key="2">
    <source>
        <dbReference type="ARBA" id="ARBA00009137"/>
    </source>
</evidence>
<keyword evidence="3" id="KW-0813">Transport</keyword>
<gene>
    <name evidence="10" type="ORF">S01H1_76203</name>
</gene>
<keyword evidence="6 9" id="KW-1133">Transmembrane helix</keyword>
<accession>X0YBS6</accession>
<evidence type="ECO:0000256" key="7">
    <source>
        <dbReference type="ARBA" id="ARBA00023065"/>
    </source>
</evidence>
<feature type="transmembrane region" description="Helical" evidence="9">
    <location>
        <begin position="7"/>
        <end position="32"/>
    </location>
</feature>
<evidence type="ECO:0008006" key="11">
    <source>
        <dbReference type="Google" id="ProtNLM"/>
    </source>
</evidence>
<dbReference type="GO" id="GO:0030001">
    <property type="term" value="P:metal ion transport"/>
    <property type="evidence" value="ECO:0007669"/>
    <property type="project" value="UniProtKB-ARBA"/>
</dbReference>
<organism evidence="10">
    <name type="scientific">marine sediment metagenome</name>
    <dbReference type="NCBI Taxonomy" id="412755"/>
    <lineage>
        <taxon>unclassified sequences</taxon>
        <taxon>metagenomes</taxon>
        <taxon>ecological metagenomes</taxon>
    </lineage>
</organism>
<dbReference type="EMBL" id="BARS01051126">
    <property type="protein sequence ID" value="GAG53310.1"/>
    <property type="molecule type" value="Genomic_DNA"/>
</dbReference>
<evidence type="ECO:0000256" key="4">
    <source>
        <dbReference type="ARBA" id="ARBA00022475"/>
    </source>
</evidence>
<feature type="transmembrane region" description="Helical" evidence="9">
    <location>
        <begin position="133"/>
        <end position="154"/>
    </location>
</feature>
<dbReference type="AlphaFoldDB" id="X0YBS6"/>
<comment type="caution">
    <text evidence="10">The sequence shown here is derived from an EMBL/GenBank/DDBJ whole genome shotgun (WGS) entry which is preliminary data.</text>
</comment>
<evidence type="ECO:0000256" key="9">
    <source>
        <dbReference type="SAM" id="Phobius"/>
    </source>
</evidence>
<evidence type="ECO:0000313" key="10">
    <source>
        <dbReference type="EMBL" id="GAG53310.1"/>
    </source>
</evidence>
<dbReference type="PANTHER" id="PTHR32024:SF2">
    <property type="entry name" value="TRK SYSTEM POTASSIUM UPTAKE PROTEIN TRKG-RELATED"/>
    <property type="match status" value="1"/>
</dbReference>
<dbReference type="PANTHER" id="PTHR32024">
    <property type="entry name" value="TRK SYSTEM POTASSIUM UPTAKE PROTEIN TRKG-RELATED"/>
    <property type="match status" value="1"/>
</dbReference>
<evidence type="ECO:0000256" key="8">
    <source>
        <dbReference type="ARBA" id="ARBA00023136"/>
    </source>
</evidence>
<comment type="subcellular location">
    <subcellularLocation>
        <location evidence="1">Cell membrane</location>
        <topology evidence="1">Multi-pass membrane protein</topology>
    </subcellularLocation>
</comment>
<feature type="transmembrane region" description="Helical" evidence="9">
    <location>
        <begin position="38"/>
        <end position="61"/>
    </location>
</feature>
<dbReference type="GO" id="GO:0008324">
    <property type="term" value="F:monoatomic cation transmembrane transporter activity"/>
    <property type="evidence" value="ECO:0007669"/>
    <property type="project" value="InterPro"/>
</dbReference>
<protein>
    <recommendedName>
        <fullName evidence="11">TrkH family potassium uptake protein</fullName>
    </recommendedName>
</protein>
<evidence type="ECO:0000256" key="5">
    <source>
        <dbReference type="ARBA" id="ARBA00022692"/>
    </source>
</evidence>
<name>X0YBS6_9ZZZZ</name>
<keyword evidence="4" id="KW-1003">Cell membrane</keyword>
<dbReference type="InterPro" id="IPR003445">
    <property type="entry name" value="Cat_transpt"/>
</dbReference>
<evidence type="ECO:0000256" key="6">
    <source>
        <dbReference type="ARBA" id="ARBA00022989"/>
    </source>
</evidence>
<dbReference type="Pfam" id="PF02386">
    <property type="entry name" value="TrkH"/>
    <property type="match status" value="1"/>
</dbReference>
<evidence type="ECO:0000256" key="3">
    <source>
        <dbReference type="ARBA" id="ARBA00022448"/>
    </source>
</evidence>
<proteinExistence type="inferred from homology"/>
<dbReference type="GO" id="GO:0005886">
    <property type="term" value="C:plasma membrane"/>
    <property type="evidence" value="ECO:0007669"/>
    <property type="project" value="UniProtKB-SubCell"/>
</dbReference>
<feature type="non-terminal residue" evidence="10">
    <location>
        <position position="218"/>
    </location>
</feature>
<feature type="transmembrane region" description="Helical" evidence="9">
    <location>
        <begin position="73"/>
        <end position="94"/>
    </location>
</feature>
<sequence>MRTRSSVLHYLGVILVAFSVLQAAPLIVSAIFNETVRFPMRIYVIPAGVAVGLGVALVVLFRPRVMSAGAAMAIGALGWFVLSLVGAIPFWLALDITYLDAFFETVSGFTTTGATILTGLQLLPKSLLLWRGMTQWIGGLGIFTLFLFVIRGGGQRHVLLGAEAHKARSERFSPGVFTSLRILWTVYGGLTIACALMLWAEGMTLFDAVVHAFTALST</sequence>